<evidence type="ECO:0000313" key="1">
    <source>
        <dbReference type="EMBL" id="SVB14533.1"/>
    </source>
</evidence>
<organism evidence="1">
    <name type="scientific">marine metagenome</name>
    <dbReference type="NCBI Taxonomy" id="408172"/>
    <lineage>
        <taxon>unclassified sequences</taxon>
        <taxon>metagenomes</taxon>
        <taxon>ecological metagenomes</taxon>
    </lineage>
</organism>
<accession>A0A382BN54</accession>
<feature type="non-terminal residue" evidence="1">
    <location>
        <position position="58"/>
    </location>
</feature>
<dbReference type="AlphaFoldDB" id="A0A382BN54"/>
<protein>
    <submittedName>
        <fullName evidence="1">Uncharacterized protein</fullName>
    </submittedName>
</protein>
<name>A0A382BN54_9ZZZZ</name>
<dbReference type="EMBL" id="UINC01030324">
    <property type="protein sequence ID" value="SVB14533.1"/>
    <property type="molecule type" value="Genomic_DNA"/>
</dbReference>
<sequence length="58" mass="6952">MFEQAFKNIDSNHVYMTTPERRIVQQDFLRGSYLLSSAPLEHLPQSRLCLFIVKNRRR</sequence>
<reference evidence="1" key="1">
    <citation type="submission" date="2018-05" db="EMBL/GenBank/DDBJ databases">
        <authorList>
            <person name="Lanie J.A."/>
            <person name="Ng W.-L."/>
            <person name="Kazmierczak K.M."/>
            <person name="Andrzejewski T.M."/>
            <person name="Davidsen T.M."/>
            <person name="Wayne K.J."/>
            <person name="Tettelin H."/>
            <person name="Glass J.I."/>
            <person name="Rusch D."/>
            <person name="Podicherti R."/>
            <person name="Tsui H.-C.T."/>
            <person name="Winkler M.E."/>
        </authorList>
    </citation>
    <scope>NUCLEOTIDE SEQUENCE</scope>
</reference>
<gene>
    <name evidence="1" type="ORF">METZ01_LOCUS167387</name>
</gene>
<proteinExistence type="predicted"/>